<keyword evidence="2" id="KW-1185">Reference proteome</keyword>
<accession>A0ABD1VYH8</accession>
<gene>
    <name evidence="1" type="ORF">Adt_03427</name>
</gene>
<evidence type="ECO:0000313" key="1">
    <source>
        <dbReference type="EMBL" id="KAL2542449.1"/>
    </source>
</evidence>
<comment type="caution">
    <text evidence="1">The sequence shown here is derived from an EMBL/GenBank/DDBJ whole genome shotgun (WGS) entry which is preliminary data.</text>
</comment>
<proteinExistence type="predicted"/>
<protein>
    <submittedName>
        <fullName evidence="1">Uncharacterized protein</fullName>
    </submittedName>
</protein>
<sequence>MTPTITTPTKSEVYGFTRKRDVLLAFYHNYWLCPTHSLELHLDLLDRIIDMLRKSHPKLHDEVKIRRLCETIPDFWALVINEIVQWSDNDLSYEDVTYLLHESYDASRDLQ</sequence>
<dbReference type="Proteomes" id="UP001604336">
    <property type="component" value="Unassembled WGS sequence"/>
</dbReference>
<evidence type="ECO:0000313" key="2">
    <source>
        <dbReference type="Proteomes" id="UP001604336"/>
    </source>
</evidence>
<dbReference type="AlphaFoldDB" id="A0ABD1VYH8"/>
<name>A0ABD1VYH8_9LAMI</name>
<dbReference type="EMBL" id="JBFOLK010000001">
    <property type="protein sequence ID" value="KAL2542449.1"/>
    <property type="molecule type" value="Genomic_DNA"/>
</dbReference>
<organism evidence="1 2">
    <name type="scientific">Abeliophyllum distichum</name>
    <dbReference type="NCBI Taxonomy" id="126358"/>
    <lineage>
        <taxon>Eukaryota</taxon>
        <taxon>Viridiplantae</taxon>
        <taxon>Streptophyta</taxon>
        <taxon>Embryophyta</taxon>
        <taxon>Tracheophyta</taxon>
        <taxon>Spermatophyta</taxon>
        <taxon>Magnoliopsida</taxon>
        <taxon>eudicotyledons</taxon>
        <taxon>Gunneridae</taxon>
        <taxon>Pentapetalae</taxon>
        <taxon>asterids</taxon>
        <taxon>lamiids</taxon>
        <taxon>Lamiales</taxon>
        <taxon>Oleaceae</taxon>
        <taxon>Forsythieae</taxon>
        <taxon>Abeliophyllum</taxon>
    </lineage>
</organism>
<reference evidence="2" key="1">
    <citation type="submission" date="2024-07" db="EMBL/GenBank/DDBJ databases">
        <title>Two chromosome-level genome assemblies of Korean endemic species Abeliophyllum distichum and Forsythia ovata (Oleaceae).</title>
        <authorList>
            <person name="Jang H."/>
        </authorList>
    </citation>
    <scope>NUCLEOTIDE SEQUENCE [LARGE SCALE GENOMIC DNA]</scope>
</reference>